<evidence type="ECO:0000256" key="4">
    <source>
        <dbReference type="ARBA" id="ARBA00024746"/>
    </source>
</evidence>
<feature type="domain" description="FlgD/Vpr Ig-like" evidence="6">
    <location>
        <begin position="247"/>
        <end position="320"/>
    </location>
</feature>
<dbReference type="InterPro" id="IPR025963">
    <property type="entry name" value="FLgD_Tudor"/>
</dbReference>
<evidence type="ECO:0000256" key="3">
    <source>
        <dbReference type="ARBA" id="ARBA00022795"/>
    </source>
</evidence>
<comment type="function">
    <text evidence="4 5">Required for flagellar hook formation. May act as a scaffolding protein.</text>
</comment>
<comment type="caution">
    <text evidence="8">The sequence shown here is derived from an EMBL/GenBank/DDBJ whole genome shotgun (WGS) entry which is preliminary data.</text>
</comment>
<protein>
    <recommendedName>
        <fullName evidence="2 5">Basal-body rod modification protein FlgD</fullName>
    </recommendedName>
</protein>
<dbReference type="Proteomes" id="UP000249557">
    <property type="component" value="Unassembled WGS sequence"/>
</dbReference>
<sequence length="369" mass="39018">MATTNPVTTSGVANNAAKTGQSTVKLAEDFQQFLTLLTTQLQNQDPLSPMDSTEFTNQLVQFSQVEQQINMNQKMDNLVSLQLASISSVALGYVGMDISYVSAEMNYEGKPIDINYALSEEAVTAKVNVYDQNDNLVYSADVPKNAGTNQVTWNGTKTNGEALPAGTYSVKIDAVNKAGTAIENSTVVTGRVRGIETQNGIVYVLVGERAIALSSIVNANATTSNTGSASAALGYVGMDVSYETSDLKFDGTNPIEINYSLEEKAANSAINIYDKNGVLVYTAPASQMPGTNKFTWNGASTKGGTAGAGDYTVKVEATTSENKNVNTTTFFYGRVDGVENKGGIAYVTIGDKSVPASSILNAKKPTTTV</sequence>
<reference evidence="8 9" key="1">
    <citation type="submission" date="2017-08" db="EMBL/GenBank/DDBJ databases">
        <title>Infants hospitalized years apart are colonized by the same room-sourced microbial strains.</title>
        <authorList>
            <person name="Brooks B."/>
            <person name="Olm M.R."/>
            <person name="Firek B.A."/>
            <person name="Baker R."/>
            <person name="Thomas B.C."/>
            <person name="Morowitz M.J."/>
            <person name="Banfield J.F."/>
        </authorList>
    </citation>
    <scope>NUCLEOTIDE SEQUENCE [LARGE SCALE GENOMIC DNA]</scope>
    <source>
        <strain evidence="8">S2_018_000_R2_104</strain>
    </source>
</reference>
<proteinExistence type="inferred from homology"/>
<evidence type="ECO:0000313" key="8">
    <source>
        <dbReference type="EMBL" id="PZO80553.1"/>
    </source>
</evidence>
<evidence type="ECO:0000256" key="2">
    <source>
        <dbReference type="ARBA" id="ARBA00016013"/>
    </source>
</evidence>
<dbReference type="EMBL" id="QFNK01000328">
    <property type="protein sequence ID" value="PZO80553.1"/>
    <property type="molecule type" value="Genomic_DNA"/>
</dbReference>
<evidence type="ECO:0000313" key="9">
    <source>
        <dbReference type="Proteomes" id="UP000249557"/>
    </source>
</evidence>
<organism evidence="8 9">
    <name type="scientific">Micavibrio aeruginosavorus</name>
    <dbReference type="NCBI Taxonomy" id="349221"/>
    <lineage>
        <taxon>Bacteria</taxon>
        <taxon>Pseudomonadati</taxon>
        <taxon>Bdellovibrionota</taxon>
        <taxon>Bdellovibrionia</taxon>
        <taxon>Bdellovibrionales</taxon>
        <taxon>Pseudobdellovibrionaceae</taxon>
        <taxon>Micavibrio</taxon>
    </lineage>
</organism>
<dbReference type="Pfam" id="PF13861">
    <property type="entry name" value="FLgD_tudor"/>
    <property type="match status" value="1"/>
</dbReference>
<dbReference type="Gene3D" id="2.60.40.4070">
    <property type="match status" value="2"/>
</dbReference>
<keyword evidence="3 5" id="KW-1005">Bacterial flagellum biogenesis</keyword>
<evidence type="ECO:0000259" key="6">
    <source>
        <dbReference type="Pfam" id="PF13860"/>
    </source>
</evidence>
<feature type="domain" description="FlgD Tudor-like" evidence="7">
    <location>
        <begin position="229"/>
        <end position="359"/>
    </location>
</feature>
<gene>
    <name evidence="8" type="ORF">DI626_11255</name>
</gene>
<evidence type="ECO:0000256" key="1">
    <source>
        <dbReference type="ARBA" id="ARBA00010577"/>
    </source>
</evidence>
<accession>A0A2W4ZDR9</accession>
<dbReference type="Pfam" id="PF13860">
    <property type="entry name" value="FlgD_ig"/>
    <property type="match status" value="2"/>
</dbReference>
<dbReference type="GO" id="GO:0044781">
    <property type="term" value="P:bacterial-type flagellum organization"/>
    <property type="evidence" value="ECO:0007669"/>
    <property type="project" value="UniProtKB-UniRule"/>
</dbReference>
<dbReference type="InterPro" id="IPR005648">
    <property type="entry name" value="FlgD"/>
</dbReference>
<name>A0A2W4ZDR9_9BACT</name>
<dbReference type="Pfam" id="PF03963">
    <property type="entry name" value="FlgD"/>
    <property type="match status" value="1"/>
</dbReference>
<dbReference type="InterPro" id="IPR025965">
    <property type="entry name" value="FlgD/Vpr_Ig-like"/>
</dbReference>
<dbReference type="AlphaFoldDB" id="A0A2W4ZDR9"/>
<dbReference type="Gene3D" id="2.30.30.910">
    <property type="match status" value="2"/>
</dbReference>
<feature type="domain" description="FlgD/Vpr Ig-like" evidence="6">
    <location>
        <begin position="109"/>
        <end position="176"/>
    </location>
</feature>
<evidence type="ECO:0000259" key="7">
    <source>
        <dbReference type="Pfam" id="PF13861"/>
    </source>
</evidence>
<comment type="similarity">
    <text evidence="1 5">Belongs to the FlgD family.</text>
</comment>
<evidence type="ECO:0000256" key="5">
    <source>
        <dbReference type="RuleBase" id="RU362076"/>
    </source>
</evidence>